<dbReference type="GO" id="GO:0016020">
    <property type="term" value="C:membrane"/>
    <property type="evidence" value="ECO:0007669"/>
    <property type="project" value="UniProtKB-SubCell"/>
</dbReference>
<gene>
    <name evidence="11" type="primary">LOC117563743</name>
</gene>
<dbReference type="PANTHER" id="PTHR45618">
    <property type="entry name" value="MITOCHONDRIAL DICARBOXYLATE CARRIER-RELATED"/>
    <property type="match status" value="1"/>
</dbReference>
<dbReference type="Gene3D" id="1.50.40.10">
    <property type="entry name" value="Mitochondrial carrier domain"/>
    <property type="match status" value="1"/>
</dbReference>
<dbReference type="OrthoDB" id="756301at2759"/>
<feature type="repeat" description="Solcar" evidence="8">
    <location>
        <begin position="205"/>
        <end position="291"/>
    </location>
</feature>
<evidence type="ECO:0000256" key="6">
    <source>
        <dbReference type="ARBA" id="ARBA00022989"/>
    </source>
</evidence>
<accession>A0A6P8W3G7</accession>
<protein>
    <submittedName>
        <fullName evidence="11">Mitochondrial uncoupling protein 4C-like</fullName>
    </submittedName>
</protein>
<keyword evidence="10" id="KW-1185">Reference proteome</keyword>
<evidence type="ECO:0000256" key="3">
    <source>
        <dbReference type="ARBA" id="ARBA00022448"/>
    </source>
</evidence>
<reference evidence="11" key="1">
    <citation type="submission" date="2025-08" db="UniProtKB">
        <authorList>
            <consortium name="RefSeq"/>
        </authorList>
    </citation>
    <scope>IDENTIFICATION</scope>
    <source>
        <strain evidence="11">15112-1751.03</strain>
        <tissue evidence="11">Whole Adult</tissue>
    </source>
</reference>
<evidence type="ECO:0000256" key="4">
    <source>
        <dbReference type="ARBA" id="ARBA00022692"/>
    </source>
</evidence>
<evidence type="ECO:0000256" key="1">
    <source>
        <dbReference type="ARBA" id="ARBA00004141"/>
    </source>
</evidence>
<evidence type="ECO:0000256" key="8">
    <source>
        <dbReference type="PROSITE-ProRule" id="PRU00282"/>
    </source>
</evidence>
<organism evidence="10 11">
    <name type="scientific">Drosophila albomicans</name>
    <name type="common">Fruit fly</name>
    <dbReference type="NCBI Taxonomy" id="7291"/>
    <lineage>
        <taxon>Eukaryota</taxon>
        <taxon>Metazoa</taxon>
        <taxon>Ecdysozoa</taxon>
        <taxon>Arthropoda</taxon>
        <taxon>Hexapoda</taxon>
        <taxon>Insecta</taxon>
        <taxon>Pterygota</taxon>
        <taxon>Neoptera</taxon>
        <taxon>Endopterygota</taxon>
        <taxon>Diptera</taxon>
        <taxon>Brachycera</taxon>
        <taxon>Muscomorpha</taxon>
        <taxon>Ephydroidea</taxon>
        <taxon>Drosophilidae</taxon>
        <taxon>Drosophila</taxon>
    </lineage>
</organism>
<dbReference type="RefSeq" id="XP_034098114.2">
    <property type="nucleotide sequence ID" value="XM_034242223.2"/>
</dbReference>
<dbReference type="PROSITE" id="PS50920">
    <property type="entry name" value="SOLCAR"/>
    <property type="match status" value="2"/>
</dbReference>
<dbReference type="InterPro" id="IPR050391">
    <property type="entry name" value="Mito_Metabolite_Transporter"/>
</dbReference>
<sequence>MMDKDRNNYWHMRTPYDTSVVIRSYHEELSLGNLFQFYANTLVGANIAGALVHSMDVNPLRLLAKVTDMSLHQVSPEPSAKSLYAGISTVLLRGFLFNSLRVTLYDVFRRQFFYMDATNEEMISIPGALVSGSIAGCIAQALYYPLDHLHREASSWTSAIKTLQSKSLWHAMPLSCTQACLLTLGDVAAYDLSKQVLRKQLQLPENLTLHLPAALFAGLAASLLSHPVEVMRLHLLQQPLNERGKRSVEYLLKFMQEEGSLKLYKGFLPACLRSSSWSVIFWLCVEQLREWEGQRGF</sequence>
<comment type="subcellular location">
    <subcellularLocation>
        <location evidence="1">Membrane</location>
        <topology evidence="1">Multi-pass membrane protein</topology>
    </subcellularLocation>
</comment>
<keyword evidence="7 8" id="KW-0472">Membrane</keyword>
<dbReference type="GeneID" id="117563743"/>
<evidence type="ECO:0000256" key="9">
    <source>
        <dbReference type="RuleBase" id="RU000488"/>
    </source>
</evidence>
<keyword evidence="6" id="KW-1133">Transmembrane helix</keyword>
<dbReference type="InterPro" id="IPR018108">
    <property type="entry name" value="MCP_transmembrane"/>
</dbReference>
<evidence type="ECO:0000256" key="2">
    <source>
        <dbReference type="ARBA" id="ARBA00006375"/>
    </source>
</evidence>
<keyword evidence="5" id="KW-0677">Repeat</keyword>
<proteinExistence type="inferred from homology"/>
<dbReference type="AlphaFoldDB" id="A0A6P8W3G7"/>
<dbReference type="InterPro" id="IPR023395">
    <property type="entry name" value="MCP_dom_sf"/>
</dbReference>
<evidence type="ECO:0000256" key="5">
    <source>
        <dbReference type="ARBA" id="ARBA00022737"/>
    </source>
</evidence>
<keyword evidence="3 9" id="KW-0813">Transport</keyword>
<comment type="similarity">
    <text evidence="2 9">Belongs to the mitochondrial carrier (TC 2.A.29) family.</text>
</comment>
<dbReference type="Pfam" id="PF00153">
    <property type="entry name" value="Mito_carr"/>
    <property type="match status" value="1"/>
</dbReference>
<evidence type="ECO:0000313" key="11">
    <source>
        <dbReference type="RefSeq" id="XP_034098114.2"/>
    </source>
</evidence>
<dbReference type="SUPFAM" id="SSF103506">
    <property type="entry name" value="Mitochondrial carrier"/>
    <property type="match status" value="1"/>
</dbReference>
<name>A0A6P8W3G7_DROAB</name>
<evidence type="ECO:0000256" key="7">
    <source>
        <dbReference type="ARBA" id="ARBA00023136"/>
    </source>
</evidence>
<evidence type="ECO:0000313" key="10">
    <source>
        <dbReference type="Proteomes" id="UP000515160"/>
    </source>
</evidence>
<feature type="repeat" description="Solcar" evidence="8">
    <location>
        <begin position="36"/>
        <end position="111"/>
    </location>
</feature>
<keyword evidence="4 8" id="KW-0812">Transmembrane</keyword>
<dbReference type="Proteomes" id="UP000515160">
    <property type="component" value="Chromosome 2L"/>
</dbReference>